<accession>A0A2J6S5P8</accession>
<organism evidence="1 2">
    <name type="scientific">Hyaloscypha variabilis (strain UAMH 11265 / GT02V1 / F)</name>
    <name type="common">Meliniomyces variabilis</name>
    <dbReference type="NCBI Taxonomy" id="1149755"/>
    <lineage>
        <taxon>Eukaryota</taxon>
        <taxon>Fungi</taxon>
        <taxon>Dikarya</taxon>
        <taxon>Ascomycota</taxon>
        <taxon>Pezizomycotina</taxon>
        <taxon>Leotiomycetes</taxon>
        <taxon>Helotiales</taxon>
        <taxon>Hyaloscyphaceae</taxon>
        <taxon>Hyaloscypha</taxon>
        <taxon>Hyaloscypha variabilis</taxon>
    </lineage>
</organism>
<protein>
    <submittedName>
        <fullName evidence="1">Uncharacterized protein</fullName>
    </submittedName>
</protein>
<evidence type="ECO:0000313" key="2">
    <source>
        <dbReference type="Proteomes" id="UP000235786"/>
    </source>
</evidence>
<keyword evidence="2" id="KW-1185">Reference proteome</keyword>
<dbReference type="AlphaFoldDB" id="A0A2J6S5P8"/>
<sequence length="151" mass="16184">MSCGGRQLWGVDVGVGVGGRWTESLSCVETWCPMARQLSLAGSQEALKIPQDAQLRETLLLVLSSYIQLSTPLGYGQHEYTHAGTVREGRKGLRRLGGPAVAPKTFPASSPPIRLPRASGAHSAVSPHPVVVKHKAKALSYSAIVEAKLWF</sequence>
<dbReference type="EMBL" id="KZ613939">
    <property type="protein sequence ID" value="PMD46087.1"/>
    <property type="molecule type" value="Genomic_DNA"/>
</dbReference>
<gene>
    <name evidence="1" type="ORF">L207DRAFT_523524</name>
</gene>
<dbReference type="Proteomes" id="UP000235786">
    <property type="component" value="Unassembled WGS sequence"/>
</dbReference>
<proteinExistence type="predicted"/>
<reference evidence="1 2" key="1">
    <citation type="submission" date="2016-04" db="EMBL/GenBank/DDBJ databases">
        <title>A degradative enzymes factory behind the ericoid mycorrhizal symbiosis.</title>
        <authorList>
            <consortium name="DOE Joint Genome Institute"/>
            <person name="Martino E."/>
            <person name="Morin E."/>
            <person name="Grelet G."/>
            <person name="Kuo A."/>
            <person name="Kohler A."/>
            <person name="Daghino S."/>
            <person name="Barry K."/>
            <person name="Choi C."/>
            <person name="Cichocki N."/>
            <person name="Clum A."/>
            <person name="Copeland A."/>
            <person name="Hainaut M."/>
            <person name="Haridas S."/>
            <person name="Labutti K."/>
            <person name="Lindquist E."/>
            <person name="Lipzen A."/>
            <person name="Khouja H.-R."/>
            <person name="Murat C."/>
            <person name="Ohm R."/>
            <person name="Olson A."/>
            <person name="Spatafora J."/>
            <person name="Veneault-Fourrey C."/>
            <person name="Henrissat B."/>
            <person name="Grigoriev I."/>
            <person name="Martin F."/>
            <person name="Perotto S."/>
        </authorList>
    </citation>
    <scope>NUCLEOTIDE SEQUENCE [LARGE SCALE GENOMIC DNA]</scope>
    <source>
        <strain evidence="1 2">F</strain>
    </source>
</reference>
<evidence type="ECO:0000313" key="1">
    <source>
        <dbReference type="EMBL" id="PMD46087.1"/>
    </source>
</evidence>
<name>A0A2J6S5P8_HYAVF</name>